<dbReference type="Proteomes" id="UP001174936">
    <property type="component" value="Unassembled WGS sequence"/>
</dbReference>
<gene>
    <name evidence="2" type="ORF">B0T16DRAFT_450930</name>
</gene>
<reference evidence="2" key="1">
    <citation type="submission" date="2023-06" db="EMBL/GenBank/DDBJ databases">
        <title>Genome-scale phylogeny and comparative genomics of the fungal order Sordariales.</title>
        <authorList>
            <consortium name="Lawrence Berkeley National Laboratory"/>
            <person name="Hensen N."/>
            <person name="Bonometti L."/>
            <person name="Westerberg I."/>
            <person name="Brannstrom I.O."/>
            <person name="Guillou S."/>
            <person name="Cros-Aarteil S."/>
            <person name="Calhoun S."/>
            <person name="Haridas S."/>
            <person name="Kuo A."/>
            <person name="Mondo S."/>
            <person name="Pangilinan J."/>
            <person name="Riley R."/>
            <person name="Labutti K."/>
            <person name="Andreopoulos B."/>
            <person name="Lipzen A."/>
            <person name="Chen C."/>
            <person name="Yanf M."/>
            <person name="Daum C."/>
            <person name="Ng V."/>
            <person name="Clum A."/>
            <person name="Steindorff A."/>
            <person name="Ohm R."/>
            <person name="Martin F."/>
            <person name="Silar P."/>
            <person name="Natvig D."/>
            <person name="Lalanne C."/>
            <person name="Gautier V."/>
            <person name="Ament-Velasquez S.L."/>
            <person name="Kruys A."/>
            <person name="Hutchinson M.I."/>
            <person name="Powell A.J."/>
            <person name="Barry K."/>
            <person name="Miller A.N."/>
            <person name="Grigoriev I.V."/>
            <person name="Debuchy R."/>
            <person name="Gladieux P."/>
            <person name="Thoren M.H."/>
            <person name="Johannesson H."/>
        </authorList>
    </citation>
    <scope>NUCLEOTIDE SEQUENCE</scope>
    <source>
        <strain evidence="2">SMH2532-1</strain>
    </source>
</reference>
<feature type="compositionally biased region" description="Polar residues" evidence="1">
    <location>
        <begin position="120"/>
        <end position="130"/>
    </location>
</feature>
<feature type="compositionally biased region" description="Basic and acidic residues" evidence="1">
    <location>
        <begin position="88"/>
        <end position="99"/>
    </location>
</feature>
<feature type="region of interest" description="Disordered" evidence="1">
    <location>
        <begin position="59"/>
        <end position="159"/>
    </location>
</feature>
<comment type="caution">
    <text evidence="2">The sequence shown here is derived from an EMBL/GenBank/DDBJ whole genome shotgun (WGS) entry which is preliminary data.</text>
</comment>
<dbReference type="EMBL" id="JAULSV010000001">
    <property type="protein sequence ID" value="KAK0655202.1"/>
    <property type="molecule type" value="Genomic_DNA"/>
</dbReference>
<evidence type="ECO:0000313" key="2">
    <source>
        <dbReference type="EMBL" id="KAK0655202.1"/>
    </source>
</evidence>
<evidence type="ECO:0000313" key="3">
    <source>
        <dbReference type="Proteomes" id="UP001174936"/>
    </source>
</evidence>
<accession>A0AA39YMC9</accession>
<keyword evidence="3" id="KW-1185">Reference proteome</keyword>
<feature type="compositionally biased region" description="Low complexity" evidence="1">
    <location>
        <begin position="100"/>
        <end position="119"/>
    </location>
</feature>
<name>A0AA39YMC9_9PEZI</name>
<dbReference type="AlphaFoldDB" id="A0AA39YMC9"/>
<protein>
    <submittedName>
        <fullName evidence="2">Uncharacterized protein</fullName>
    </submittedName>
</protein>
<organism evidence="2 3">
    <name type="scientific">Cercophora newfieldiana</name>
    <dbReference type="NCBI Taxonomy" id="92897"/>
    <lineage>
        <taxon>Eukaryota</taxon>
        <taxon>Fungi</taxon>
        <taxon>Dikarya</taxon>
        <taxon>Ascomycota</taxon>
        <taxon>Pezizomycotina</taxon>
        <taxon>Sordariomycetes</taxon>
        <taxon>Sordariomycetidae</taxon>
        <taxon>Sordariales</taxon>
        <taxon>Lasiosphaeriaceae</taxon>
        <taxon>Cercophora</taxon>
    </lineage>
</organism>
<proteinExistence type="predicted"/>
<evidence type="ECO:0000256" key="1">
    <source>
        <dbReference type="SAM" id="MobiDB-lite"/>
    </source>
</evidence>
<feature type="compositionally biased region" description="Basic and acidic residues" evidence="1">
    <location>
        <begin position="146"/>
        <end position="159"/>
    </location>
</feature>
<sequence length="159" mass="17500">MASAVRLLRAWVPLAPAAETETSHNVGPGMRSSPPARLQLPAASEDFELAPYPSVRLELPAQRRRRQPSIALRTLNLPRPPTTTLPIRDSDTDDHRSSRYDASIPGSPSSSRSASPAPSLCSTGSYSSDTPCPRLGQRRRGARPTAKQEVETLWRQYWD</sequence>